<dbReference type="STRING" id="1884261.A0A5C3QNN5"/>
<accession>A0A5C3QNN5</accession>
<evidence type="ECO:0000256" key="2">
    <source>
        <dbReference type="SAM" id="Phobius"/>
    </source>
</evidence>
<feature type="region of interest" description="Disordered" evidence="1">
    <location>
        <begin position="214"/>
        <end position="319"/>
    </location>
</feature>
<reference evidence="3 4" key="1">
    <citation type="journal article" date="2019" name="Nat. Ecol. Evol.">
        <title>Megaphylogeny resolves global patterns of mushroom evolution.</title>
        <authorList>
            <person name="Varga T."/>
            <person name="Krizsan K."/>
            <person name="Foldi C."/>
            <person name="Dima B."/>
            <person name="Sanchez-Garcia M."/>
            <person name="Sanchez-Ramirez S."/>
            <person name="Szollosi G.J."/>
            <person name="Szarkandi J.G."/>
            <person name="Papp V."/>
            <person name="Albert L."/>
            <person name="Andreopoulos W."/>
            <person name="Angelini C."/>
            <person name="Antonin V."/>
            <person name="Barry K.W."/>
            <person name="Bougher N.L."/>
            <person name="Buchanan P."/>
            <person name="Buyck B."/>
            <person name="Bense V."/>
            <person name="Catcheside P."/>
            <person name="Chovatia M."/>
            <person name="Cooper J."/>
            <person name="Damon W."/>
            <person name="Desjardin D."/>
            <person name="Finy P."/>
            <person name="Geml J."/>
            <person name="Haridas S."/>
            <person name="Hughes K."/>
            <person name="Justo A."/>
            <person name="Karasinski D."/>
            <person name="Kautmanova I."/>
            <person name="Kiss B."/>
            <person name="Kocsube S."/>
            <person name="Kotiranta H."/>
            <person name="LaButti K.M."/>
            <person name="Lechner B.E."/>
            <person name="Liimatainen K."/>
            <person name="Lipzen A."/>
            <person name="Lukacs Z."/>
            <person name="Mihaltcheva S."/>
            <person name="Morgado L.N."/>
            <person name="Niskanen T."/>
            <person name="Noordeloos M.E."/>
            <person name="Ohm R.A."/>
            <person name="Ortiz-Santana B."/>
            <person name="Ovrebo C."/>
            <person name="Racz N."/>
            <person name="Riley R."/>
            <person name="Savchenko A."/>
            <person name="Shiryaev A."/>
            <person name="Soop K."/>
            <person name="Spirin V."/>
            <person name="Szebenyi C."/>
            <person name="Tomsovsky M."/>
            <person name="Tulloss R.E."/>
            <person name="Uehling J."/>
            <person name="Grigoriev I.V."/>
            <person name="Vagvolgyi C."/>
            <person name="Papp T."/>
            <person name="Martin F.M."/>
            <person name="Miettinen O."/>
            <person name="Hibbett D.S."/>
            <person name="Nagy L.G."/>
        </authorList>
    </citation>
    <scope>NUCLEOTIDE SEQUENCE [LARGE SCALE GENOMIC DNA]</scope>
    <source>
        <strain evidence="3 4">CBS 309.79</strain>
    </source>
</reference>
<keyword evidence="2" id="KW-1133">Transmembrane helix</keyword>
<proteinExistence type="predicted"/>
<feature type="transmembrane region" description="Helical" evidence="2">
    <location>
        <begin position="139"/>
        <end position="166"/>
    </location>
</feature>
<keyword evidence="2" id="KW-0812">Transmembrane</keyword>
<evidence type="ECO:0000313" key="3">
    <source>
        <dbReference type="EMBL" id="TFL03556.1"/>
    </source>
</evidence>
<feature type="compositionally biased region" description="Polar residues" evidence="1">
    <location>
        <begin position="279"/>
        <end position="297"/>
    </location>
</feature>
<feature type="transmembrane region" description="Helical" evidence="2">
    <location>
        <begin position="53"/>
        <end position="73"/>
    </location>
</feature>
<dbReference type="EMBL" id="ML178820">
    <property type="protein sequence ID" value="TFL03556.1"/>
    <property type="molecule type" value="Genomic_DNA"/>
</dbReference>
<dbReference type="AlphaFoldDB" id="A0A5C3QNN5"/>
<organism evidence="3 4">
    <name type="scientific">Pterulicium gracile</name>
    <dbReference type="NCBI Taxonomy" id="1884261"/>
    <lineage>
        <taxon>Eukaryota</taxon>
        <taxon>Fungi</taxon>
        <taxon>Dikarya</taxon>
        <taxon>Basidiomycota</taxon>
        <taxon>Agaricomycotina</taxon>
        <taxon>Agaricomycetes</taxon>
        <taxon>Agaricomycetidae</taxon>
        <taxon>Agaricales</taxon>
        <taxon>Pleurotineae</taxon>
        <taxon>Pterulaceae</taxon>
        <taxon>Pterulicium</taxon>
    </lineage>
</organism>
<keyword evidence="2" id="KW-0472">Membrane</keyword>
<gene>
    <name evidence="3" type="ORF">BDV98DRAFT_611632</name>
</gene>
<keyword evidence="4" id="KW-1185">Reference proteome</keyword>
<evidence type="ECO:0000256" key="1">
    <source>
        <dbReference type="SAM" id="MobiDB-lite"/>
    </source>
</evidence>
<feature type="transmembrane region" description="Helical" evidence="2">
    <location>
        <begin position="85"/>
        <end position="105"/>
    </location>
</feature>
<name>A0A5C3QNN5_9AGAR</name>
<protein>
    <submittedName>
        <fullName evidence="3">Uncharacterized protein</fullName>
    </submittedName>
</protein>
<dbReference type="OrthoDB" id="2552042at2759"/>
<sequence>MKPREYCCCAIPITNAGIYATLLEQIALGVLVGALSFATTPIVAAVTPEFAKVILGIIGFIGAGIQILGIIGVMKEKPTLFRRYLTLHSLITTAGFSVAIAWTVLSATRHSTAKQRCIENFFSDESNNIADAADTICNIFPYVGVGVMGGLILVLAIAQFYFYLVLSSYSSTQERDHIKYDSVALKPNDAYPMNVSSRNDPWDSRPADDQANIARSRTHHRNDSATSASDVLSEPHIVSADGLSTRSYNYGQDPHAQQGYGNYPTRQNSQPASLMHPSNAHTQEPTPTPAYNSNQMYNPYGDNRVGSPPQAQAHPGEYR</sequence>
<evidence type="ECO:0000313" key="4">
    <source>
        <dbReference type="Proteomes" id="UP000305067"/>
    </source>
</evidence>
<dbReference type="Proteomes" id="UP000305067">
    <property type="component" value="Unassembled WGS sequence"/>
</dbReference>